<accession>K9WLP1</accession>
<dbReference type="STRING" id="1173027.Mic7113_5441"/>
<keyword evidence="2" id="KW-1185">Reference proteome</keyword>
<protein>
    <recommendedName>
        <fullName evidence="3">DUF2993 domain-containing protein</fullName>
    </recommendedName>
</protein>
<dbReference type="OrthoDB" id="460303at2"/>
<dbReference type="EMBL" id="CP003630">
    <property type="protein sequence ID" value="AFZ21078.1"/>
    <property type="molecule type" value="Genomic_DNA"/>
</dbReference>
<dbReference type="KEGG" id="mic:Mic7113_5441"/>
<evidence type="ECO:0008006" key="3">
    <source>
        <dbReference type="Google" id="ProtNLM"/>
    </source>
</evidence>
<sequence length="247" mass="26842">MDVETPTTLKSKKSRIISKVLSPAVQLWLRSQVEQVETLQFKISGGDRQILSGHIPTVSITASRAVYKGLHLSQLELEGTGIRVNLSQVIKGKPLRLLEPVPVGGQIGILASDLAASLQAPMLSNAVSEFLRTLPKSDGITDSVNDLNLKERQIRWQKVDIEEGQLTVFGTLTDALLQTTPVVIRAGLELASPQILRLNPLQIQLSPTSAPLILDNFQVDLGSEVNLQELALTPGQLLCRGRLTVLP</sequence>
<dbReference type="InterPro" id="IPR021373">
    <property type="entry name" value="DUF2993"/>
</dbReference>
<dbReference type="Proteomes" id="UP000010471">
    <property type="component" value="Chromosome"/>
</dbReference>
<dbReference type="HOGENOM" id="CLU_089598_0_0_3"/>
<proteinExistence type="predicted"/>
<dbReference type="RefSeq" id="WP_015185211.1">
    <property type="nucleotide sequence ID" value="NC_019738.1"/>
</dbReference>
<name>K9WLP1_9CYAN</name>
<dbReference type="Pfam" id="PF11209">
    <property type="entry name" value="LmeA"/>
    <property type="match status" value="1"/>
</dbReference>
<organism evidence="1 2">
    <name type="scientific">Allocoleopsis franciscana PCC 7113</name>
    <dbReference type="NCBI Taxonomy" id="1173027"/>
    <lineage>
        <taxon>Bacteria</taxon>
        <taxon>Bacillati</taxon>
        <taxon>Cyanobacteriota</taxon>
        <taxon>Cyanophyceae</taxon>
        <taxon>Coleofasciculales</taxon>
        <taxon>Coleofasciculaceae</taxon>
        <taxon>Allocoleopsis</taxon>
        <taxon>Allocoleopsis franciscana</taxon>
    </lineage>
</organism>
<evidence type="ECO:0000313" key="2">
    <source>
        <dbReference type="Proteomes" id="UP000010471"/>
    </source>
</evidence>
<dbReference type="eggNOG" id="ENOG502ZC76">
    <property type="taxonomic scope" value="Bacteria"/>
</dbReference>
<gene>
    <name evidence="1" type="ORF">Mic7113_5441</name>
</gene>
<dbReference type="PATRIC" id="fig|1173027.3.peg.6028"/>
<dbReference type="AlphaFoldDB" id="K9WLP1"/>
<evidence type="ECO:0000313" key="1">
    <source>
        <dbReference type="EMBL" id="AFZ21078.1"/>
    </source>
</evidence>
<reference evidence="1 2" key="1">
    <citation type="submission" date="2012-06" db="EMBL/GenBank/DDBJ databases">
        <title>Finished chromosome of genome of Microcoleus sp. PCC 7113.</title>
        <authorList>
            <consortium name="US DOE Joint Genome Institute"/>
            <person name="Gugger M."/>
            <person name="Coursin T."/>
            <person name="Rippka R."/>
            <person name="Tandeau De Marsac N."/>
            <person name="Huntemann M."/>
            <person name="Wei C.-L."/>
            <person name="Han J."/>
            <person name="Detter J.C."/>
            <person name="Han C."/>
            <person name="Tapia R."/>
            <person name="Chen A."/>
            <person name="Kyrpides N."/>
            <person name="Mavromatis K."/>
            <person name="Markowitz V."/>
            <person name="Szeto E."/>
            <person name="Ivanova N."/>
            <person name="Pagani I."/>
            <person name="Pati A."/>
            <person name="Goodwin L."/>
            <person name="Nordberg H.P."/>
            <person name="Cantor M.N."/>
            <person name="Hua S.X."/>
            <person name="Woyke T."/>
            <person name="Kerfeld C.A."/>
        </authorList>
    </citation>
    <scope>NUCLEOTIDE SEQUENCE [LARGE SCALE GENOMIC DNA]</scope>
    <source>
        <strain evidence="1 2">PCC 7113</strain>
    </source>
</reference>